<reference evidence="2 3" key="1">
    <citation type="submission" date="2024-09" db="EMBL/GenBank/DDBJ databases">
        <authorList>
            <person name="Sun Q."/>
            <person name="Mori K."/>
        </authorList>
    </citation>
    <scope>NUCLEOTIDE SEQUENCE [LARGE SCALE GENOMIC DNA]</scope>
    <source>
        <strain evidence="2 3">CCM 7415</strain>
    </source>
</reference>
<keyword evidence="1" id="KW-0732">Signal</keyword>
<comment type="caution">
    <text evidence="2">The sequence shown here is derived from an EMBL/GenBank/DDBJ whole genome shotgun (WGS) entry which is preliminary data.</text>
</comment>
<name>A0ABV6G0P5_9GAMM</name>
<organism evidence="2 3">
    <name type="scientific">Kushneria aurantia</name>
    <dbReference type="NCBI Taxonomy" id="504092"/>
    <lineage>
        <taxon>Bacteria</taxon>
        <taxon>Pseudomonadati</taxon>
        <taxon>Pseudomonadota</taxon>
        <taxon>Gammaproteobacteria</taxon>
        <taxon>Oceanospirillales</taxon>
        <taxon>Halomonadaceae</taxon>
        <taxon>Kushneria</taxon>
    </lineage>
</organism>
<evidence type="ECO:0000313" key="2">
    <source>
        <dbReference type="EMBL" id="MFC0267227.1"/>
    </source>
</evidence>
<evidence type="ECO:0000313" key="3">
    <source>
        <dbReference type="Proteomes" id="UP001589814"/>
    </source>
</evidence>
<feature type="signal peptide" evidence="1">
    <location>
        <begin position="1"/>
        <end position="33"/>
    </location>
</feature>
<protein>
    <submittedName>
        <fullName evidence="2">DcaP family trimeric outer membrane transporter</fullName>
    </submittedName>
</protein>
<dbReference type="RefSeq" id="WP_156826642.1">
    <property type="nucleotide sequence ID" value="NZ_JBHLVX010000013.1"/>
</dbReference>
<dbReference type="Pfam" id="PF19577">
    <property type="entry name" value="DcaP"/>
    <property type="match status" value="1"/>
</dbReference>
<gene>
    <name evidence="2" type="ORF">ACFFHW_04285</name>
</gene>
<dbReference type="Proteomes" id="UP001589814">
    <property type="component" value="Unassembled WGS sequence"/>
</dbReference>
<keyword evidence="3" id="KW-1185">Reference proteome</keyword>
<accession>A0ABV6G0P5</accession>
<dbReference type="InterPro" id="IPR045748">
    <property type="entry name" value="DcaP"/>
</dbReference>
<dbReference type="SUPFAM" id="SSF56935">
    <property type="entry name" value="Porins"/>
    <property type="match status" value="1"/>
</dbReference>
<dbReference type="EMBL" id="JBHLVX010000013">
    <property type="protein sequence ID" value="MFC0267227.1"/>
    <property type="molecule type" value="Genomic_DNA"/>
</dbReference>
<sequence>MTINVKTTSRSSGYASKIMLPLACLGLSTAAQALELDVGDSEVSIYGFAQLDAAYTDGPDMYAASGFTPFFDIRPRDVEGSDGDFDMGAYTSRIGLLSATPTKNGPIRVVIEGDFHENGGPGFRLRHAYGEWNGILAGQTWTNFSGFVGLTKTIDFTGPVGRPNPGRLAQIRYTLNGFSAALEDPDGFSVGEGILSGTSGVNQSRVPNFTLRYTQSVDAFTYEFGGLGREVGYEVSNEDDYAFGWGINASASYRFGTGIKLRGAVAHGDGIGGYLFFNPGGAGYVKADGKVETIKATSATTGISIPAGTGAFNLSYAMVQADMDDTAELNPAPPNIYGYDRYDSVFLNYIWSPIEPISYGIEVGHHRAEQPSGESNDITRLQGMVRYTF</sequence>
<feature type="chain" id="PRO_5047538308" evidence="1">
    <location>
        <begin position="34"/>
        <end position="389"/>
    </location>
</feature>
<proteinExistence type="predicted"/>
<evidence type="ECO:0000256" key="1">
    <source>
        <dbReference type="SAM" id="SignalP"/>
    </source>
</evidence>